<dbReference type="EMBL" id="HF548308">
    <property type="protein sequence ID" value="CCO21517.1"/>
    <property type="molecule type" value="Genomic_DNA"/>
</dbReference>
<dbReference type="InterPro" id="IPR041687">
    <property type="entry name" value="HTH_46"/>
</dbReference>
<sequence>MSDHESLMTSDAPELLDQKPTRHIKMLIDAMMPWSETFNAQKGELLRYQVSGRKMCYMLHGGSISLHRRGDGLVLNSESMPFIIGICNLSSHGDSFYLRTRENMRMSRIPQERFMILVEKFALWESLAKLVIYTASRFYDHCTQLTQLSAYEIIRFKLLELMDEPDVIRLNTTAAMYIQNRTFLSRSGIMRILSELKQAEYVTMQRGVLIAINHLPEKY</sequence>
<reference evidence="2" key="1">
    <citation type="submission" date="2012-10" db="EMBL/GenBank/DDBJ databases">
        <authorList>
            <person name="Sandrine L."/>
        </authorList>
    </citation>
    <scope>NUCLEOTIDE SEQUENCE</scope>
</reference>
<gene>
    <name evidence="2" type="ORF">BN138_705</name>
</gene>
<accession>S0DEC1</accession>
<dbReference type="Gene3D" id="2.60.120.10">
    <property type="entry name" value="Jelly Rolls"/>
    <property type="match status" value="1"/>
</dbReference>
<dbReference type="Pfam" id="PF15977">
    <property type="entry name" value="HTH_46"/>
    <property type="match status" value="1"/>
</dbReference>
<dbReference type="AlphaFoldDB" id="S0DEC1"/>
<reference evidence="2" key="2">
    <citation type="journal article" date="2013" name="Biotechnol. Biofuels">
        <title>Mining for hemicellulases in the fungus-growing termite Pseudacanthotermes militaris using functional metagenomics.</title>
        <authorList>
            <person name="Bastien G."/>
            <person name="Arnal G."/>
            <person name="Bozonnet S."/>
            <person name="Laguerre S."/>
            <person name="Ferreira F."/>
            <person name="Faure R."/>
            <person name="Henrissat B."/>
            <person name="Lefevre F."/>
            <person name="Robe P."/>
            <person name="Bouchez O."/>
            <person name="Noirot C."/>
            <person name="Dumon C."/>
            <person name="O'Donohue M."/>
        </authorList>
    </citation>
    <scope>NUCLEOTIDE SEQUENCE</scope>
</reference>
<name>S0DEC1_9ZZZZ</name>
<protein>
    <submittedName>
        <fullName evidence="2">Putative transcriptional regulator</fullName>
    </submittedName>
</protein>
<evidence type="ECO:0000313" key="2">
    <source>
        <dbReference type="EMBL" id="CCO21517.1"/>
    </source>
</evidence>
<organism evidence="2">
    <name type="scientific">termite gut metagenome</name>
    <dbReference type="NCBI Taxonomy" id="433724"/>
    <lineage>
        <taxon>unclassified sequences</taxon>
        <taxon>metagenomes</taxon>
        <taxon>organismal metagenomes</taxon>
    </lineage>
</organism>
<dbReference type="InterPro" id="IPR014710">
    <property type="entry name" value="RmlC-like_jellyroll"/>
</dbReference>
<feature type="domain" description="IprA winged helix-turn-helix" evidence="1">
    <location>
        <begin position="150"/>
        <end position="216"/>
    </location>
</feature>
<evidence type="ECO:0000259" key="1">
    <source>
        <dbReference type="Pfam" id="PF15977"/>
    </source>
</evidence>
<proteinExistence type="predicted"/>